<gene>
    <name evidence="1" type="primary">ABSGL_06484.1 scaffold 8356</name>
</gene>
<keyword evidence="2" id="KW-1185">Reference proteome</keyword>
<dbReference type="OrthoDB" id="2258292at2759"/>
<evidence type="ECO:0000313" key="2">
    <source>
        <dbReference type="Proteomes" id="UP000078561"/>
    </source>
</evidence>
<dbReference type="AlphaFoldDB" id="A0A168NL85"/>
<dbReference type="Proteomes" id="UP000078561">
    <property type="component" value="Unassembled WGS sequence"/>
</dbReference>
<protein>
    <submittedName>
        <fullName evidence="1">Uncharacterized protein</fullName>
    </submittedName>
</protein>
<sequence length="97" mass="11548">MTLEPTGRVTPSTLDPQDRFLTLVRDIGELQWVRDSLPVQTKHYQTLKQHQEREMHLKTLLEKQMYSTRVSEETGRFVWSTDTETNAHHGLFLYRFD</sequence>
<organism evidence="1">
    <name type="scientific">Absidia glauca</name>
    <name type="common">Pin mould</name>
    <dbReference type="NCBI Taxonomy" id="4829"/>
    <lineage>
        <taxon>Eukaryota</taxon>
        <taxon>Fungi</taxon>
        <taxon>Fungi incertae sedis</taxon>
        <taxon>Mucoromycota</taxon>
        <taxon>Mucoromycotina</taxon>
        <taxon>Mucoromycetes</taxon>
        <taxon>Mucorales</taxon>
        <taxon>Cunninghamellaceae</taxon>
        <taxon>Absidia</taxon>
    </lineage>
</organism>
<proteinExistence type="predicted"/>
<evidence type="ECO:0000313" key="1">
    <source>
        <dbReference type="EMBL" id="SAM00761.1"/>
    </source>
</evidence>
<accession>A0A168NL85</accession>
<name>A0A168NL85_ABSGL</name>
<reference evidence="1" key="1">
    <citation type="submission" date="2016-04" db="EMBL/GenBank/DDBJ databases">
        <authorList>
            <person name="Evans L.H."/>
            <person name="Alamgir A."/>
            <person name="Owens N."/>
            <person name="Weber N.D."/>
            <person name="Virtaneva K."/>
            <person name="Barbian K."/>
            <person name="Babar A."/>
            <person name="Rosenke K."/>
        </authorList>
    </citation>
    <scope>NUCLEOTIDE SEQUENCE [LARGE SCALE GENOMIC DNA]</scope>
    <source>
        <strain evidence="1">CBS 101.48</strain>
    </source>
</reference>
<dbReference type="InParanoid" id="A0A168NL85"/>
<dbReference type="EMBL" id="LT553414">
    <property type="protein sequence ID" value="SAM00761.1"/>
    <property type="molecule type" value="Genomic_DNA"/>
</dbReference>